<evidence type="ECO:0008006" key="4">
    <source>
        <dbReference type="Google" id="ProtNLM"/>
    </source>
</evidence>
<feature type="chain" id="PRO_5046966287" description="Solute-binding protein family 3/N-terminal domain-containing protein" evidence="1">
    <location>
        <begin position="29"/>
        <end position="321"/>
    </location>
</feature>
<accession>A0ABP9QHD8</accession>
<gene>
    <name evidence="2" type="ORF">GCM10025770_11940</name>
</gene>
<protein>
    <recommendedName>
        <fullName evidence="4">Solute-binding protein family 3/N-terminal domain-containing protein</fullName>
    </recommendedName>
</protein>
<reference evidence="3" key="1">
    <citation type="journal article" date="2019" name="Int. J. Syst. Evol. Microbiol.">
        <title>The Global Catalogue of Microorganisms (GCM) 10K type strain sequencing project: providing services to taxonomists for standard genome sequencing and annotation.</title>
        <authorList>
            <consortium name="The Broad Institute Genomics Platform"/>
            <consortium name="The Broad Institute Genome Sequencing Center for Infectious Disease"/>
            <person name="Wu L."/>
            <person name="Ma J."/>
        </authorList>
    </citation>
    <scope>NUCLEOTIDE SEQUENCE [LARGE SCALE GENOMIC DNA]</scope>
    <source>
        <strain evidence="3">JCM 18715</strain>
    </source>
</reference>
<dbReference type="EMBL" id="BAABLD010000005">
    <property type="protein sequence ID" value="GAA5161925.1"/>
    <property type="molecule type" value="Genomic_DNA"/>
</dbReference>
<keyword evidence="3" id="KW-1185">Reference proteome</keyword>
<name>A0ABP9QHD8_9RHOO</name>
<dbReference type="Proteomes" id="UP001500547">
    <property type="component" value="Unassembled WGS sequence"/>
</dbReference>
<evidence type="ECO:0000256" key="1">
    <source>
        <dbReference type="SAM" id="SignalP"/>
    </source>
</evidence>
<feature type="signal peptide" evidence="1">
    <location>
        <begin position="1"/>
        <end position="28"/>
    </location>
</feature>
<proteinExistence type="predicted"/>
<dbReference type="RefSeq" id="WP_345531970.1">
    <property type="nucleotide sequence ID" value="NZ_BAABLD010000005.1"/>
</dbReference>
<evidence type="ECO:0000313" key="2">
    <source>
        <dbReference type="EMBL" id="GAA5161925.1"/>
    </source>
</evidence>
<organism evidence="2 3">
    <name type="scientific">Viridibacterium curvum</name>
    <dbReference type="NCBI Taxonomy" id="1101404"/>
    <lineage>
        <taxon>Bacteria</taxon>
        <taxon>Pseudomonadati</taxon>
        <taxon>Pseudomonadota</taxon>
        <taxon>Betaproteobacteria</taxon>
        <taxon>Rhodocyclales</taxon>
        <taxon>Rhodocyclaceae</taxon>
        <taxon>Viridibacterium</taxon>
    </lineage>
</organism>
<dbReference type="SUPFAM" id="SSF53850">
    <property type="entry name" value="Periplasmic binding protein-like II"/>
    <property type="match status" value="1"/>
</dbReference>
<sequence length="321" mass="36769">MDTKGSAMRYLICLLAGLLSALATSAGAAPDVFILDAPVNAIDKRNDYTDKLLTQILRKTQAKYGPFRIEYAPEYMQRDRLLTELKKGDVVNITAKATRPDWESSELIPIFIPVDKGITEYRIALIRQGDQERFSKLKSLDELKKIPLGVGNGWSTRQVFQKLDFTLETGSDWEGLYQMLMSKRFDYFPRALSEVFVEYDDRIGRFPDMAIENSFMLYFPLPKYFFVSPQHPRLAKRVEEGFKMMINDGSFDKLFLDHHRELIARASFCTRKIFRMENPLLSDKTPLNVAEYWFDPFSGRKGRASARASCNSGPHAGARAN</sequence>
<keyword evidence="1" id="KW-0732">Signal</keyword>
<comment type="caution">
    <text evidence="2">The sequence shown here is derived from an EMBL/GenBank/DDBJ whole genome shotgun (WGS) entry which is preliminary data.</text>
</comment>
<evidence type="ECO:0000313" key="3">
    <source>
        <dbReference type="Proteomes" id="UP001500547"/>
    </source>
</evidence>